<reference evidence="3 4" key="1">
    <citation type="submission" date="2019-01" db="EMBL/GenBank/DDBJ databases">
        <title>Whole Genome of Ornithobacterium rhinotracheale FARPER-174b.</title>
        <authorList>
            <person name="Tataje-Lavanda L.A."/>
            <person name="Montalvan A."/>
            <person name="Montesinos R."/>
            <person name="Zimic M."/>
            <person name="Fernandez-Sanchez M."/>
            <person name="Fernandez-Diaz M."/>
        </authorList>
    </citation>
    <scope>NUCLEOTIDE SEQUENCE [LARGE SCALE GENOMIC DNA]</scope>
    <source>
        <strain evidence="3 4">FARPER-174b</strain>
    </source>
</reference>
<dbReference type="EMBL" id="CP035107">
    <property type="protein sequence ID" value="QAR30455.1"/>
    <property type="molecule type" value="Genomic_DNA"/>
</dbReference>
<dbReference type="Pfam" id="PF01370">
    <property type="entry name" value="Epimerase"/>
    <property type="match status" value="1"/>
</dbReference>
<feature type="domain" description="NAD-dependent epimerase/dehydratase" evidence="2">
    <location>
        <begin position="3"/>
        <end position="225"/>
    </location>
</feature>
<organism evidence="3 4">
    <name type="scientific">Ornithobacterium rhinotracheale</name>
    <dbReference type="NCBI Taxonomy" id="28251"/>
    <lineage>
        <taxon>Bacteria</taxon>
        <taxon>Pseudomonadati</taxon>
        <taxon>Bacteroidota</taxon>
        <taxon>Flavobacteriia</taxon>
        <taxon>Flavobacteriales</taxon>
        <taxon>Weeksellaceae</taxon>
        <taxon>Ornithobacterium</taxon>
    </lineage>
</organism>
<dbReference type="PANTHER" id="PTHR11092:SF0">
    <property type="entry name" value="EPIMERASE FAMILY PROTEIN SDR39U1"/>
    <property type="match status" value="1"/>
</dbReference>
<protein>
    <submittedName>
        <fullName evidence="3">TIGR01777 family protein</fullName>
    </submittedName>
</protein>
<name>A0A410JQM0_ORNRH</name>
<dbReference type="InterPro" id="IPR001509">
    <property type="entry name" value="Epimerase_deHydtase"/>
</dbReference>
<accession>A0A410JQM0</accession>
<proteinExistence type="inferred from homology"/>
<dbReference type="NCBIfam" id="TIGR01777">
    <property type="entry name" value="yfcH"/>
    <property type="match status" value="1"/>
</dbReference>
<dbReference type="RefSeq" id="WP_128500945.1">
    <property type="nucleotide sequence ID" value="NZ_CP035107.1"/>
</dbReference>
<dbReference type="Proteomes" id="UP000287701">
    <property type="component" value="Chromosome"/>
</dbReference>
<dbReference type="OrthoDB" id="9801773at2"/>
<evidence type="ECO:0000313" key="4">
    <source>
        <dbReference type="Proteomes" id="UP000287701"/>
    </source>
</evidence>
<evidence type="ECO:0000256" key="1">
    <source>
        <dbReference type="ARBA" id="ARBA00009353"/>
    </source>
</evidence>
<dbReference type="SUPFAM" id="SSF51735">
    <property type="entry name" value="NAD(P)-binding Rossmann-fold domains"/>
    <property type="match status" value="1"/>
</dbReference>
<evidence type="ECO:0000259" key="2">
    <source>
        <dbReference type="Pfam" id="PF01370"/>
    </source>
</evidence>
<sequence>MKIVISGGTGYLGSLLVDYYKTKADVYVLTRSIKKELPASVKQVVWDAKNIGDWRECLENADVLINLAGKNINTRMTEKNKRKILQSRIASTEVLGKAIEECENPPKMWLNASSVAIYDESRREEKTEFSELDGTDFLSEVSRKWEMAFYRYAEGKTKKVVFRISLVLGDHKGSALHSLKKLVQFGGGGKAGNGTQMVSWVSEKDFVRAISYIVKHELEGDFNIANGSAVSNKLLMEMLRKKYNRSFGLSAPKLLIKLGGEVIGTPPELILRSQNVIPKRLWKAGFNFLHESVLDI</sequence>
<dbReference type="InterPro" id="IPR036291">
    <property type="entry name" value="NAD(P)-bd_dom_sf"/>
</dbReference>
<dbReference type="InterPro" id="IPR010099">
    <property type="entry name" value="SDR39U1"/>
</dbReference>
<dbReference type="PANTHER" id="PTHR11092">
    <property type="entry name" value="SUGAR NUCLEOTIDE EPIMERASE RELATED"/>
    <property type="match status" value="1"/>
</dbReference>
<dbReference type="Gene3D" id="3.40.50.720">
    <property type="entry name" value="NAD(P)-binding Rossmann-like Domain"/>
    <property type="match status" value="1"/>
</dbReference>
<evidence type="ECO:0000313" key="3">
    <source>
        <dbReference type="EMBL" id="QAR30455.1"/>
    </source>
</evidence>
<comment type="similarity">
    <text evidence="1">Belongs to the NAD(P)-dependent epimerase/dehydratase family. SDR39U1 subfamily.</text>
</comment>
<gene>
    <name evidence="3" type="ORF">EQP59_03345</name>
</gene>
<dbReference type="AlphaFoldDB" id="A0A410JQM0"/>